<evidence type="ECO:0008006" key="3">
    <source>
        <dbReference type="Google" id="ProtNLM"/>
    </source>
</evidence>
<accession>A0A5E4UPQ2</accession>
<dbReference type="InterPro" id="IPR018721">
    <property type="entry name" value="DUF2252"/>
</dbReference>
<dbReference type="PANTHER" id="PTHR39441:SF1">
    <property type="entry name" value="DUF2252 DOMAIN-CONTAINING PROTEIN"/>
    <property type="match status" value="1"/>
</dbReference>
<evidence type="ECO:0000313" key="2">
    <source>
        <dbReference type="Proteomes" id="UP000396788"/>
    </source>
</evidence>
<dbReference type="EMBL" id="CABPRY010000003">
    <property type="protein sequence ID" value="VVE01907.1"/>
    <property type="molecule type" value="Genomic_DNA"/>
</dbReference>
<sequence length="499" mass="54835">MPAKLSSASRSATASPAASSAAFPVATSPTVPVVPFEARIAAGRKLRDTTPRGSHAHVGNVDRDVVELLRTSSEGRVDALVPLRYGRMLASPFAFYRGSAIVQAHDLAGTPHTGLTLQICGDCHLANFGGFATPERTLIFDLNDFDETALGPWEWDLKRLCASLVLAARQFGFGDTLGVEMVRTAVQTYARRLNEYAHMPTIALWHEQVTFERMLDLAQSDRVREGVKRGIARATGRTHENVLPKFAQQVGDHWQIRDAPPSIFHVHGATTLFGTEDDWLGAGDWRTLFAPVYKSYLNSLSPDRALMLSSYTQEDLAFKVVGVGSVGTRCLVLLMMDTHEQPLFLQFKEASKSVVSRFFKSASSKHDGRRVVEGQRLMQAASDAFLGWGSGPFGRSVYGRQLRDMKVSAQFELFRADGFREYAGLCGWVLARAHAKAGGCAAELVGYVGKGNRLGQALVRYATDYADQVERDYEVFRKACRDGQLEARTDADMAADFIA</sequence>
<dbReference type="RefSeq" id="WP_174966623.1">
    <property type="nucleotide sequence ID" value="NZ_CABPRY010000003.1"/>
</dbReference>
<organism evidence="1 2">
    <name type="scientific">Pandoraea cepalis</name>
    <dbReference type="NCBI Taxonomy" id="2508294"/>
    <lineage>
        <taxon>Bacteria</taxon>
        <taxon>Pseudomonadati</taxon>
        <taxon>Pseudomonadota</taxon>
        <taxon>Betaproteobacteria</taxon>
        <taxon>Burkholderiales</taxon>
        <taxon>Burkholderiaceae</taxon>
        <taxon>Pandoraea</taxon>
    </lineage>
</organism>
<gene>
    <name evidence="1" type="ORF">PCE31107_02191</name>
</gene>
<protein>
    <recommendedName>
        <fullName evidence="3">DUF2252 domain-containing protein</fullName>
    </recommendedName>
</protein>
<evidence type="ECO:0000313" key="1">
    <source>
        <dbReference type="EMBL" id="VVE01907.1"/>
    </source>
</evidence>
<dbReference type="Proteomes" id="UP000396788">
    <property type="component" value="Unassembled WGS sequence"/>
</dbReference>
<reference evidence="1 2" key="1">
    <citation type="submission" date="2019-08" db="EMBL/GenBank/DDBJ databases">
        <authorList>
            <person name="Peeters C."/>
        </authorList>
    </citation>
    <scope>NUCLEOTIDE SEQUENCE [LARGE SCALE GENOMIC DNA]</scope>
    <source>
        <strain evidence="1 2">LMG 31107</strain>
    </source>
</reference>
<dbReference type="PANTHER" id="PTHR39441">
    <property type="entry name" value="DUF2252 DOMAIN-CONTAINING PROTEIN"/>
    <property type="match status" value="1"/>
</dbReference>
<dbReference type="Pfam" id="PF10009">
    <property type="entry name" value="DUF2252"/>
    <property type="match status" value="1"/>
</dbReference>
<name>A0A5E4UPQ2_9BURK</name>
<proteinExistence type="predicted"/>
<dbReference type="AlphaFoldDB" id="A0A5E4UPQ2"/>